<feature type="compositionally biased region" description="Polar residues" evidence="1">
    <location>
        <begin position="1"/>
        <end position="17"/>
    </location>
</feature>
<evidence type="ECO:0000313" key="2">
    <source>
        <dbReference type="EMBL" id="WVN89596.1"/>
    </source>
</evidence>
<feature type="compositionally biased region" description="Polar residues" evidence="1">
    <location>
        <begin position="86"/>
        <end position="98"/>
    </location>
</feature>
<dbReference type="Pfam" id="PF09365">
    <property type="entry name" value="DUF2461"/>
    <property type="match status" value="1"/>
</dbReference>
<feature type="compositionally biased region" description="Acidic residues" evidence="1">
    <location>
        <begin position="99"/>
        <end position="132"/>
    </location>
</feature>
<dbReference type="Proteomes" id="UP000094043">
    <property type="component" value="Chromosome 6"/>
</dbReference>
<sequence>MARKPTASNRSVSQSIKPITPLKDKDEDSNNGTPTSTRFGRVVKKPQVVSPYFKSTGKTSKQVGLMPNEEDENDDEKNRDAHEPTGMTSSEDNASNDTGSEDNYESAEEDGKEMVIEEDESGLDSDNLDEENEPKSKSRKRKAGEPIITQKASKKKVKSNDTSKVTKPQTSSHDYIEGYDDEDDDLTDTDLEEGQEIAGRIYPAPKTGHVPAGQISQNTLNFLKNLQIPERNDREWFRSHEPSFRLAEKEWKAFVGTMQLKLHEIDGEVPILPPRDIIHRIYRDIRFSSDKTPYKKSLCFTTSRGGRKGHWASYHLSISPNNRSLIAGGIWMPDKNQTASIRHRLLHEPDTFRQVIEKTEFVRWFGEAKEKKGTRNNVFGHNDALKVAPKGVDRGHKDIDLLKLRSVAVVHYFKDEEVMEPNFQEKVQTVARDMAPFVHMLNEFMTLPPEANNNNEDDEN</sequence>
<organism evidence="2 3">
    <name type="scientific">Cryptococcus depauperatus CBS 7841</name>
    <dbReference type="NCBI Taxonomy" id="1295531"/>
    <lineage>
        <taxon>Eukaryota</taxon>
        <taxon>Fungi</taxon>
        <taxon>Dikarya</taxon>
        <taxon>Basidiomycota</taxon>
        <taxon>Agaricomycotina</taxon>
        <taxon>Tremellomycetes</taxon>
        <taxon>Tremellales</taxon>
        <taxon>Cryptococcaceae</taxon>
        <taxon>Cryptococcus</taxon>
    </lineage>
</organism>
<reference evidence="2" key="3">
    <citation type="submission" date="2024-01" db="EMBL/GenBank/DDBJ databases">
        <authorList>
            <person name="Coelho M.A."/>
            <person name="David-Palma M."/>
            <person name="Shea T."/>
            <person name="Sun S."/>
            <person name="Cuomo C.A."/>
            <person name="Heitman J."/>
        </authorList>
    </citation>
    <scope>NUCLEOTIDE SEQUENCE</scope>
    <source>
        <strain evidence="2">CBS 7841</strain>
    </source>
</reference>
<dbReference type="NCBIfam" id="TIGR02453">
    <property type="entry name" value="TIGR02453 family protein"/>
    <property type="match status" value="1"/>
</dbReference>
<feature type="region of interest" description="Disordered" evidence="1">
    <location>
        <begin position="1"/>
        <end position="184"/>
    </location>
</feature>
<dbReference type="AlphaFoldDB" id="A0A1E3IN66"/>
<protein>
    <submittedName>
        <fullName evidence="2">Uncharacterized protein</fullName>
    </submittedName>
</protein>
<evidence type="ECO:0000256" key="1">
    <source>
        <dbReference type="SAM" id="MobiDB-lite"/>
    </source>
</evidence>
<dbReference type="OrthoDB" id="2537769at2759"/>
<evidence type="ECO:0000313" key="3">
    <source>
        <dbReference type="Proteomes" id="UP000094043"/>
    </source>
</evidence>
<dbReference type="KEGG" id="cdep:91089032"/>
<proteinExistence type="predicted"/>
<accession>A0A1E3IN66</accession>
<dbReference type="PANTHER" id="PTHR36452:SF1">
    <property type="entry name" value="DUF2461 DOMAIN-CONTAINING PROTEIN"/>
    <property type="match status" value="1"/>
</dbReference>
<dbReference type="GeneID" id="91089032"/>
<reference evidence="2" key="2">
    <citation type="journal article" date="2022" name="Elife">
        <title>Obligate sexual reproduction of a homothallic fungus closely related to the Cryptococcus pathogenic species complex.</title>
        <authorList>
            <person name="Passer A.R."/>
            <person name="Clancey S.A."/>
            <person name="Shea T."/>
            <person name="David-Palma M."/>
            <person name="Averette A.F."/>
            <person name="Boekhout T."/>
            <person name="Porcel B.M."/>
            <person name="Nowrousian M."/>
            <person name="Cuomo C.A."/>
            <person name="Sun S."/>
            <person name="Heitman J."/>
            <person name="Coelho M.A."/>
        </authorList>
    </citation>
    <scope>NUCLEOTIDE SEQUENCE</scope>
    <source>
        <strain evidence="2">CBS 7841</strain>
    </source>
</reference>
<gene>
    <name evidence="2" type="ORF">L203_104823</name>
</gene>
<reference evidence="2" key="1">
    <citation type="submission" date="2016-06" db="EMBL/GenBank/DDBJ databases">
        <authorList>
            <person name="Cuomo C."/>
            <person name="Litvintseva A."/>
            <person name="Heitman J."/>
            <person name="Chen Y."/>
            <person name="Sun S."/>
            <person name="Springer D."/>
            <person name="Dromer F."/>
            <person name="Young S."/>
            <person name="Zeng Q."/>
            <person name="Chapman S."/>
            <person name="Gujja S."/>
            <person name="Saif S."/>
            <person name="Birren B."/>
        </authorList>
    </citation>
    <scope>NUCLEOTIDE SEQUENCE</scope>
    <source>
        <strain evidence="2">CBS 7841</strain>
    </source>
</reference>
<dbReference type="PANTHER" id="PTHR36452">
    <property type="entry name" value="CHROMOSOME 12, WHOLE GENOME SHOTGUN SEQUENCE"/>
    <property type="match status" value="1"/>
</dbReference>
<dbReference type="EMBL" id="CP143789">
    <property type="protein sequence ID" value="WVN89596.1"/>
    <property type="molecule type" value="Genomic_DNA"/>
</dbReference>
<dbReference type="InterPro" id="IPR012808">
    <property type="entry name" value="CHP02453"/>
</dbReference>
<dbReference type="RefSeq" id="XP_066070296.1">
    <property type="nucleotide sequence ID" value="XM_066214199.1"/>
</dbReference>
<feature type="compositionally biased region" description="Polar residues" evidence="1">
    <location>
        <begin position="160"/>
        <end position="173"/>
    </location>
</feature>
<dbReference type="VEuPathDB" id="FungiDB:L203_01970"/>
<name>A0A1E3IN66_9TREE</name>
<keyword evidence="3" id="KW-1185">Reference proteome</keyword>